<organism evidence="1">
    <name type="scientific">Rhizophora mucronata</name>
    <name type="common">Asiatic mangrove</name>
    <dbReference type="NCBI Taxonomy" id="61149"/>
    <lineage>
        <taxon>Eukaryota</taxon>
        <taxon>Viridiplantae</taxon>
        <taxon>Streptophyta</taxon>
        <taxon>Embryophyta</taxon>
        <taxon>Tracheophyta</taxon>
        <taxon>Spermatophyta</taxon>
        <taxon>Magnoliopsida</taxon>
        <taxon>eudicotyledons</taxon>
        <taxon>Gunneridae</taxon>
        <taxon>Pentapetalae</taxon>
        <taxon>rosids</taxon>
        <taxon>fabids</taxon>
        <taxon>Malpighiales</taxon>
        <taxon>Rhizophoraceae</taxon>
        <taxon>Rhizophora</taxon>
    </lineage>
</organism>
<protein>
    <submittedName>
        <fullName evidence="1">Uncharacterized protein</fullName>
    </submittedName>
</protein>
<sequence>MFCQRIDYCLFFTYYSYVLQK</sequence>
<dbReference type="EMBL" id="GGEC01024055">
    <property type="protein sequence ID" value="MBX04539.1"/>
    <property type="molecule type" value="Transcribed_RNA"/>
</dbReference>
<accession>A0A2P2KFM7</accession>
<name>A0A2P2KFM7_RHIMU</name>
<proteinExistence type="predicted"/>
<reference evidence="1" key="1">
    <citation type="submission" date="2018-02" db="EMBL/GenBank/DDBJ databases">
        <title>Rhizophora mucronata_Transcriptome.</title>
        <authorList>
            <person name="Meera S.P."/>
            <person name="Sreeshan A."/>
            <person name="Augustine A."/>
        </authorList>
    </citation>
    <scope>NUCLEOTIDE SEQUENCE</scope>
    <source>
        <tissue evidence="1">Leaf</tissue>
    </source>
</reference>
<evidence type="ECO:0000313" key="1">
    <source>
        <dbReference type="EMBL" id="MBX04539.1"/>
    </source>
</evidence>
<dbReference type="AlphaFoldDB" id="A0A2P2KFM7"/>